<keyword evidence="2" id="KW-1185">Reference proteome</keyword>
<dbReference type="AlphaFoldDB" id="A0A4C1ZLY2"/>
<sequence>MSSQEAAWFLLREPMFNSTLKIEFIPTMWPQERHRIRKTEKELELLSDNDTNVWKENCFEKSKNRPTELDVSLIQFVAWYALKARKRPSEPQITNYNWVSEDAEEELALEDKVN</sequence>
<proteinExistence type="predicted"/>
<organism evidence="1 2">
    <name type="scientific">Eumeta variegata</name>
    <name type="common">Bagworm moth</name>
    <name type="synonym">Eumeta japonica</name>
    <dbReference type="NCBI Taxonomy" id="151549"/>
    <lineage>
        <taxon>Eukaryota</taxon>
        <taxon>Metazoa</taxon>
        <taxon>Ecdysozoa</taxon>
        <taxon>Arthropoda</taxon>
        <taxon>Hexapoda</taxon>
        <taxon>Insecta</taxon>
        <taxon>Pterygota</taxon>
        <taxon>Neoptera</taxon>
        <taxon>Endopterygota</taxon>
        <taxon>Lepidoptera</taxon>
        <taxon>Glossata</taxon>
        <taxon>Ditrysia</taxon>
        <taxon>Tineoidea</taxon>
        <taxon>Psychidae</taxon>
        <taxon>Oiketicinae</taxon>
        <taxon>Eumeta</taxon>
    </lineage>
</organism>
<accession>A0A4C1ZLY2</accession>
<gene>
    <name evidence="1" type="ORF">EVAR_102913_1</name>
</gene>
<dbReference type="EMBL" id="BGZK01001964">
    <property type="protein sequence ID" value="GBP88900.1"/>
    <property type="molecule type" value="Genomic_DNA"/>
</dbReference>
<reference evidence="1 2" key="1">
    <citation type="journal article" date="2019" name="Commun. Biol.">
        <title>The bagworm genome reveals a unique fibroin gene that provides high tensile strength.</title>
        <authorList>
            <person name="Kono N."/>
            <person name="Nakamura H."/>
            <person name="Ohtoshi R."/>
            <person name="Tomita M."/>
            <person name="Numata K."/>
            <person name="Arakawa K."/>
        </authorList>
    </citation>
    <scope>NUCLEOTIDE SEQUENCE [LARGE SCALE GENOMIC DNA]</scope>
</reference>
<evidence type="ECO:0000313" key="2">
    <source>
        <dbReference type="Proteomes" id="UP000299102"/>
    </source>
</evidence>
<dbReference type="OrthoDB" id="6141723at2759"/>
<evidence type="ECO:0000313" key="1">
    <source>
        <dbReference type="EMBL" id="GBP88900.1"/>
    </source>
</evidence>
<comment type="caution">
    <text evidence="1">The sequence shown here is derived from an EMBL/GenBank/DDBJ whole genome shotgun (WGS) entry which is preliminary data.</text>
</comment>
<protein>
    <submittedName>
        <fullName evidence="1">Uncharacterized protein</fullName>
    </submittedName>
</protein>
<dbReference type="Proteomes" id="UP000299102">
    <property type="component" value="Unassembled WGS sequence"/>
</dbReference>
<name>A0A4C1ZLY2_EUMVA</name>